<evidence type="ECO:0000256" key="1">
    <source>
        <dbReference type="SAM" id="Phobius"/>
    </source>
</evidence>
<dbReference type="InterPro" id="IPR018713">
    <property type="entry name" value="MPAB/Lcp_cat_dom"/>
</dbReference>
<evidence type="ECO:0000259" key="2">
    <source>
        <dbReference type="Pfam" id="PF09995"/>
    </source>
</evidence>
<name>A0A7J6R2E5_PEROL</name>
<accession>A0A7J6R2E5</accession>
<protein>
    <recommendedName>
        <fullName evidence="2">ER-bound oxygenase mpaB/mpaB'/Rubber oxygenase catalytic domain-containing protein</fullName>
    </recommendedName>
</protein>
<proteinExistence type="predicted"/>
<dbReference type="GO" id="GO:0016491">
    <property type="term" value="F:oxidoreductase activity"/>
    <property type="evidence" value="ECO:0007669"/>
    <property type="project" value="InterPro"/>
</dbReference>
<dbReference type="EMBL" id="JABANM010025458">
    <property type="protein sequence ID" value="KAF4714572.1"/>
    <property type="molecule type" value="Genomic_DNA"/>
</dbReference>
<comment type="caution">
    <text evidence="3">The sequence shown here is derived from an EMBL/GenBank/DDBJ whole genome shotgun (WGS) entry which is preliminary data.</text>
</comment>
<keyword evidence="1" id="KW-0472">Membrane</keyword>
<dbReference type="Pfam" id="PF09995">
    <property type="entry name" value="MPAB_Lcp_cat"/>
    <property type="match status" value="2"/>
</dbReference>
<feature type="domain" description="ER-bound oxygenase mpaB/mpaB'/Rubber oxygenase catalytic" evidence="2">
    <location>
        <begin position="123"/>
        <end position="235"/>
    </location>
</feature>
<sequence length="851" mass="94857">MVCPLSQPNYALPPMPPERCPALRQLTEACVLMDDGGPVLRGLDVVALAKVARGGTPPQTALPEPLPSWVDPDLVRRGQAVFAERGRPLFSAMMVSLMLGSRISRFADVLLHSPGSYCRAPLQTFRRFRDTGAHVLCWLTPESDLFDPQSPARRSLLQVRAMHLAARRRVESLGRCDVGVPVSQYDLAIVLLAFSGMAVDYVKNDFGFDEMSRSDIDAYIHLWRYIGWLLGIADRYNPCGSVGRCSELLADFYLASNLDANRRKANGSGDTLYHTILNSFGVFGIGMGPTVTRAIPYVGLSKAGFAHPSMLPAAVRYLEVYLLIGLLGRKNRTKAAALWSLSRKLGLSSATEPTWFVTFLDTFLLAKGLVVEYLTFPLLALVLGRGPRMLLDGDEERRLQAYDRWREKFSNLILEDRETFTPFVSFRRPKTVLKFFLMLDTSVETLPEWVNRDRVIRGQEVFGERPPAFCYGMLINLVLGSRISRFADVLVHSPGGYASDLLQTCRRYKDTVGHVALWMTPGSDLFDPTSTARRSLSRVRAMHSLARDHINSLGRCDVGVPVSQFDMALALLAFSGMAVDVVKNDLGCEGLSSDDIDAYIHLCRLVGYLLGLDDTYNPCSSVEVCSKLVADLHLMLTLDSYNYSKGPSSGSGYELFQVLLHSFGYHLMGLGPILTQALLAVPETKAAFRHPLTAPIEVYKFEMMIMKGFGQTVINHGGPRYIERARNFGTNNVKSPSATSQIVDRLFAMRAALVENLLMPTFAVFFRSMGRITTEPDEEKRILAHERWRRNFKNLVLSHHDDSVEPHVRLSAKTVFLIFFFSDIIMCVIALIAVLASALYLPVFAARFVAY</sequence>
<dbReference type="PANTHER" id="PTHR37159:SF1">
    <property type="entry name" value="GH11867P"/>
    <property type="match status" value="1"/>
</dbReference>
<keyword evidence="1" id="KW-1133">Transmembrane helix</keyword>
<gene>
    <name evidence="3" type="ORF">FOZ62_010922</name>
</gene>
<dbReference type="Proteomes" id="UP000574390">
    <property type="component" value="Unassembled WGS sequence"/>
</dbReference>
<organism evidence="3 4">
    <name type="scientific">Perkinsus olseni</name>
    <name type="common">Perkinsus atlanticus</name>
    <dbReference type="NCBI Taxonomy" id="32597"/>
    <lineage>
        <taxon>Eukaryota</taxon>
        <taxon>Sar</taxon>
        <taxon>Alveolata</taxon>
        <taxon>Perkinsozoa</taxon>
        <taxon>Perkinsea</taxon>
        <taxon>Perkinsida</taxon>
        <taxon>Perkinsidae</taxon>
        <taxon>Perkinsus</taxon>
    </lineage>
</organism>
<dbReference type="AlphaFoldDB" id="A0A7J6R2E5"/>
<evidence type="ECO:0000313" key="4">
    <source>
        <dbReference type="Proteomes" id="UP000574390"/>
    </source>
</evidence>
<dbReference type="PANTHER" id="PTHR37159">
    <property type="entry name" value="GH11867P"/>
    <property type="match status" value="1"/>
</dbReference>
<keyword evidence="1" id="KW-0812">Transmembrane</keyword>
<feature type="domain" description="ER-bound oxygenase mpaB/mpaB'/Rubber oxygenase catalytic" evidence="2">
    <location>
        <begin position="461"/>
        <end position="615"/>
    </location>
</feature>
<reference evidence="3 4" key="1">
    <citation type="submission" date="2020-04" db="EMBL/GenBank/DDBJ databases">
        <title>Perkinsus olseni comparative genomics.</title>
        <authorList>
            <person name="Bogema D.R."/>
        </authorList>
    </citation>
    <scope>NUCLEOTIDE SEQUENCE [LARGE SCALE GENOMIC DNA]</scope>
    <source>
        <strain evidence="3">ATCC PRA-205</strain>
    </source>
</reference>
<feature type="transmembrane region" description="Helical" evidence="1">
    <location>
        <begin position="815"/>
        <end position="841"/>
    </location>
</feature>
<evidence type="ECO:0000313" key="3">
    <source>
        <dbReference type="EMBL" id="KAF4714572.1"/>
    </source>
</evidence>